<dbReference type="EMBL" id="ML991838">
    <property type="protein sequence ID" value="KAF2230644.1"/>
    <property type="molecule type" value="Genomic_DNA"/>
</dbReference>
<proteinExistence type="predicted"/>
<gene>
    <name evidence="1" type="ORF">EV356DRAFT_328496</name>
</gene>
<sequence>MDASLVLNQSLPTVLTYKSRCRCRSAAFSHDSLQSTVTLLRLRIVKLIFHEPAEASIDTWSFGSLVWDQSIRISLLCVECMNNEERNDVDDDCLGWLSSH</sequence>
<protein>
    <submittedName>
        <fullName evidence="1">Uncharacterized protein</fullName>
    </submittedName>
</protein>
<evidence type="ECO:0000313" key="2">
    <source>
        <dbReference type="Proteomes" id="UP000800092"/>
    </source>
</evidence>
<keyword evidence="2" id="KW-1185">Reference proteome</keyword>
<name>A0A6A6GXW6_VIRVR</name>
<dbReference type="Proteomes" id="UP000800092">
    <property type="component" value="Unassembled WGS sequence"/>
</dbReference>
<reference evidence="1" key="1">
    <citation type="journal article" date="2020" name="Stud. Mycol.">
        <title>101 Dothideomycetes genomes: a test case for predicting lifestyles and emergence of pathogens.</title>
        <authorList>
            <person name="Haridas S."/>
            <person name="Albert R."/>
            <person name="Binder M."/>
            <person name="Bloem J."/>
            <person name="Labutti K."/>
            <person name="Salamov A."/>
            <person name="Andreopoulos B."/>
            <person name="Baker S."/>
            <person name="Barry K."/>
            <person name="Bills G."/>
            <person name="Bluhm B."/>
            <person name="Cannon C."/>
            <person name="Castanera R."/>
            <person name="Culley D."/>
            <person name="Daum C."/>
            <person name="Ezra D."/>
            <person name="Gonzalez J."/>
            <person name="Henrissat B."/>
            <person name="Kuo A."/>
            <person name="Liang C."/>
            <person name="Lipzen A."/>
            <person name="Lutzoni F."/>
            <person name="Magnuson J."/>
            <person name="Mondo S."/>
            <person name="Nolan M."/>
            <person name="Ohm R."/>
            <person name="Pangilinan J."/>
            <person name="Park H.-J."/>
            <person name="Ramirez L."/>
            <person name="Alfaro M."/>
            <person name="Sun H."/>
            <person name="Tritt A."/>
            <person name="Yoshinaga Y."/>
            <person name="Zwiers L.-H."/>
            <person name="Turgeon B."/>
            <person name="Goodwin S."/>
            <person name="Spatafora J."/>
            <person name="Crous P."/>
            <person name="Grigoriev I."/>
        </authorList>
    </citation>
    <scope>NUCLEOTIDE SEQUENCE</scope>
    <source>
        <strain evidence="1">Tuck. ex Michener</strain>
    </source>
</reference>
<dbReference type="AlphaFoldDB" id="A0A6A6GXW6"/>
<organism evidence="1 2">
    <name type="scientific">Viridothelium virens</name>
    <name type="common">Speckled blister lichen</name>
    <name type="synonym">Trypethelium virens</name>
    <dbReference type="NCBI Taxonomy" id="1048519"/>
    <lineage>
        <taxon>Eukaryota</taxon>
        <taxon>Fungi</taxon>
        <taxon>Dikarya</taxon>
        <taxon>Ascomycota</taxon>
        <taxon>Pezizomycotina</taxon>
        <taxon>Dothideomycetes</taxon>
        <taxon>Dothideomycetes incertae sedis</taxon>
        <taxon>Trypetheliales</taxon>
        <taxon>Trypetheliaceae</taxon>
        <taxon>Viridothelium</taxon>
    </lineage>
</organism>
<evidence type="ECO:0000313" key="1">
    <source>
        <dbReference type="EMBL" id="KAF2230644.1"/>
    </source>
</evidence>
<accession>A0A6A6GXW6</accession>